<evidence type="ECO:0000313" key="2">
    <source>
        <dbReference type="EMBL" id="KAF2116889.1"/>
    </source>
</evidence>
<feature type="chain" id="PRO_5025357258" description="Secreted protein" evidence="1">
    <location>
        <begin position="25"/>
        <end position="109"/>
    </location>
</feature>
<evidence type="ECO:0000256" key="1">
    <source>
        <dbReference type="SAM" id="SignalP"/>
    </source>
</evidence>
<keyword evidence="1" id="KW-0732">Signal</keyword>
<feature type="signal peptide" evidence="1">
    <location>
        <begin position="1"/>
        <end position="24"/>
    </location>
</feature>
<keyword evidence="3" id="KW-1185">Reference proteome</keyword>
<reference evidence="2" key="1">
    <citation type="journal article" date="2020" name="Stud. Mycol.">
        <title>101 Dothideomycetes genomes: a test case for predicting lifestyles and emergence of pathogens.</title>
        <authorList>
            <person name="Haridas S."/>
            <person name="Albert R."/>
            <person name="Binder M."/>
            <person name="Bloem J."/>
            <person name="Labutti K."/>
            <person name="Salamov A."/>
            <person name="Andreopoulos B."/>
            <person name="Baker S."/>
            <person name="Barry K."/>
            <person name="Bills G."/>
            <person name="Bluhm B."/>
            <person name="Cannon C."/>
            <person name="Castanera R."/>
            <person name="Culley D."/>
            <person name="Daum C."/>
            <person name="Ezra D."/>
            <person name="Gonzalez J."/>
            <person name="Henrissat B."/>
            <person name="Kuo A."/>
            <person name="Liang C."/>
            <person name="Lipzen A."/>
            <person name="Lutzoni F."/>
            <person name="Magnuson J."/>
            <person name="Mondo S."/>
            <person name="Nolan M."/>
            <person name="Ohm R."/>
            <person name="Pangilinan J."/>
            <person name="Park H.-J."/>
            <person name="Ramirez L."/>
            <person name="Alfaro M."/>
            <person name="Sun H."/>
            <person name="Tritt A."/>
            <person name="Yoshinaga Y."/>
            <person name="Zwiers L.-H."/>
            <person name="Turgeon B."/>
            <person name="Goodwin S."/>
            <person name="Spatafora J."/>
            <person name="Crous P."/>
            <person name="Grigoriev I."/>
        </authorList>
    </citation>
    <scope>NUCLEOTIDE SEQUENCE</scope>
    <source>
        <strain evidence="2">CBS 627.86</strain>
    </source>
</reference>
<gene>
    <name evidence="2" type="ORF">BDV96DRAFT_37680</name>
</gene>
<name>A0A6A5ZBJ2_9PLEO</name>
<evidence type="ECO:0000313" key="3">
    <source>
        <dbReference type="Proteomes" id="UP000799770"/>
    </source>
</evidence>
<sequence length="109" mass="12052">MCLVPGRWSGIYRLSWLLISSAVSRPQLQPDAKSYVAYESAKERGTAILFSRRGRDAAWCISLSKGARGASLASGPHVSRLQCFDRKHHVQFDHNSAFMASHGLPRPIA</sequence>
<dbReference type="EMBL" id="ML977320">
    <property type="protein sequence ID" value="KAF2116889.1"/>
    <property type="molecule type" value="Genomic_DNA"/>
</dbReference>
<accession>A0A6A5ZBJ2</accession>
<dbReference type="Proteomes" id="UP000799770">
    <property type="component" value="Unassembled WGS sequence"/>
</dbReference>
<organism evidence="2 3">
    <name type="scientific">Lophiotrema nucula</name>
    <dbReference type="NCBI Taxonomy" id="690887"/>
    <lineage>
        <taxon>Eukaryota</taxon>
        <taxon>Fungi</taxon>
        <taxon>Dikarya</taxon>
        <taxon>Ascomycota</taxon>
        <taxon>Pezizomycotina</taxon>
        <taxon>Dothideomycetes</taxon>
        <taxon>Pleosporomycetidae</taxon>
        <taxon>Pleosporales</taxon>
        <taxon>Lophiotremataceae</taxon>
        <taxon>Lophiotrema</taxon>
    </lineage>
</organism>
<evidence type="ECO:0008006" key="4">
    <source>
        <dbReference type="Google" id="ProtNLM"/>
    </source>
</evidence>
<dbReference type="AlphaFoldDB" id="A0A6A5ZBJ2"/>
<protein>
    <recommendedName>
        <fullName evidence="4">Secreted protein</fullName>
    </recommendedName>
</protein>
<proteinExistence type="predicted"/>